<evidence type="ECO:0000259" key="1">
    <source>
        <dbReference type="Pfam" id="PF04101"/>
    </source>
</evidence>
<keyword evidence="3" id="KW-1185">Reference proteome</keyword>
<dbReference type="Gene3D" id="3.40.50.2000">
    <property type="entry name" value="Glycogen Phosphorylase B"/>
    <property type="match status" value="1"/>
</dbReference>
<dbReference type="GO" id="GO:0016758">
    <property type="term" value="F:hexosyltransferase activity"/>
    <property type="evidence" value="ECO:0007669"/>
    <property type="project" value="InterPro"/>
</dbReference>
<keyword evidence="2" id="KW-0808">Transferase</keyword>
<protein>
    <submittedName>
        <fullName evidence="2">Glycosyltransferase</fullName>
    </submittedName>
</protein>
<comment type="caution">
    <text evidence="2">The sequence shown here is derived from an EMBL/GenBank/DDBJ whole genome shotgun (WGS) entry which is preliminary data.</text>
</comment>
<reference evidence="2 3" key="1">
    <citation type="submission" date="2013-08" db="EMBL/GenBank/DDBJ databases">
        <title>Genome sequencing of Cellulomonas bogoriensis 69B4.</title>
        <authorList>
            <person name="Chen F."/>
            <person name="Li Y."/>
            <person name="Wang G."/>
        </authorList>
    </citation>
    <scope>NUCLEOTIDE SEQUENCE [LARGE SCALE GENOMIC DNA]</scope>
    <source>
        <strain evidence="2 3">69B4</strain>
    </source>
</reference>
<name>A0A0A0C3T8_9CELL</name>
<feature type="domain" description="Glycosyl transferase family 28 C-terminal" evidence="1">
    <location>
        <begin position="163"/>
        <end position="275"/>
    </location>
</feature>
<gene>
    <name evidence="2" type="ORF">N869_05455</name>
</gene>
<accession>A0A0A0C3T8</accession>
<proteinExistence type="predicted"/>
<evidence type="ECO:0000313" key="3">
    <source>
        <dbReference type="Proteomes" id="UP000054314"/>
    </source>
</evidence>
<dbReference type="InterPro" id="IPR007235">
    <property type="entry name" value="Glyco_trans_28_C"/>
</dbReference>
<dbReference type="SUPFAM" id="SSF53756">
    <property type="entry name" value="UDP-Glycosyltransferase/glycogen phosphorylase"/>
    <property type="match status" value="1"/>
</dbReference>
<evidence type="ECO:0000313" key="2">
    <source>
        <dbReference type="EMBL" id="KGM14049.1"/>
    </source>
</evidence>
<dbReference type="EMBL" id="AXCZ01000014">
    <property type="protein sequence ID" value="KGM14049.1"/>
    <property type="molecule type" value="Genomic_DNA"/>
</dbReference>
<dbReference type="Proteomes" id="UP000054314">
    <property type="component" value="Unassembled WGS sequence"/>
</dbReference>
<sequence length="312" mass="34709">MATTGGHLVQMNLMAPLLEPERHEDALWITHASPQSESMLAGRNVMYVPPIHAREWHNVLRRTPTVLHALRRNRVDTVYSTGAALALAALPGATLVGAQPRYIESLARSSGPSLSGRVLERFPWVTVNTQYPQNANDRWRYEHSLLDSFTAERVEDAPAPRKIFVTLGTARPWQFRRLVTRMLDILPADTDVVWQTGVTDVSDLPIDARPMLSDAEFRAEIEQADVVVTHSGCGTFMRCLAAGRIPVMVPRRAAHREHVDDHQEQIATVAQSRGLAIMREVDELTNADLQLAAARRALPAPIVPRPRPGSRS</sequence>
<dbReference type="Pfam" id="PF04101">
    <property type="entry name" value="Glyco_tran_28_C"/>
    <property type="match status" value="1"/>
</dbReference>
<organism evidence="2 3">
    <name type="scientific">Cellulomonas bogoriensis 69B4 = DSM 16987</name>
    <dbReference type="NCBI Taxonomy" id="1386082"/>
    <lineage>
        <taxon>Bacteria</taxon>
        <taxon>Bacillati</taxon>
        <taxon>Actinomycetota</taxon>
        <taxon>Actinomycetes</taxon>
        <taxon>Micrococcales</taxon>
        <taxon>Cellulomonadaceae</taxon>
        <taxon>Cellulomonas</taxon>
    </lineage>
</organism>
<dbReference type="AlphaFoldDB" id="A0A0A0C3T8"/>